<protein>
    <submittedName>
        <fullName evidence="2">PadR family transcriptional regulator</fullName>
    </submittedName>
</protein>
<dbReference type="Proteomes" id="UP001596022">
    <property type="component" value="Unassembled WGS sequence"/>
</dbReference>
<dbReference type="RefSeq" id="WP_376845795.1">
    <property type="nucleotide sequence ID" value="NZ_JBHSFW010000003.1"/>
</dbReference>
<dbReference type="PANTHER" id="PTHR33169:SF26">
    <property type="entry name" value="CONSERVED PROTEIN"/>
    <property type="match status" value="1"/>
</dbReference>
<dbReference type="Gene3D" id="1.10.10.10">
    <property type="entry name" value="Winged helix-like DNA-binding domain superfamily/Winged helix DNA-binding domain"/>
    <property type="match status" value="1"/>
</dbReference>
<reference evidence="3" key="1">
    <citation type="journal article" date="2019" name="Int. J. Syst. Evol. Microbiol.">
        <title>The Global Catalogue of Microorganisms (GCM) 10K type strain sequencing project: providing services to taxonomists for standard genome sequencing and annotation.</title>
        <authorList>
            <consortium name="The Broad Institute Genomics Platform"/>
            <consortium name="The Broad Institute Genome Sequencing Center for Infectious Disease"/>
            <person name="Wu L."/>
            <person name="Ma J."/>
        </authorList>
    </citation>
    <scope>NUCLEOTIDE SEQUENCE [LARGE SCALE GENOMIC DNA]</scope>
    <source>
        <strain evidence="3">CGMCC 1.16306</strain>
    </source>
</reference>
<dbReference type="Pfam" id="PF03551">
    <property type="entry name" value="PadR"/>
    <property type="match status" value="1"/>
</dbReference>
<name>A0ABV9GQ06_9BACL</name>
<dbReference type="InterPro" id="IPR036388">
    <property type="entry name" value="WH-like_DNA-bd_sf"/>
</dbReference>
<gene>
    <name evidence="2" type="ORF">ACFO4N_08265</name>
</gene>
<feature type="domain" description="Transcription regulator PadR N-terminal" evidence="1">
    <location>
        <begin position="6"/>
        <end position="81"/>
    </location>
</feature>
<dbReference type="EMBL" id="JBHSFW010000003">
    <property type="protein sequence ID" value="MFC4618730.1"/>
    <property type="molecule type" value="Genomic_DNA"/>
</dbReference>
<evidence type="ECO:0000313" key="3">
    <source>
        <dbReference type="Proteomes" id="UP001596022"/>
    </source>
</evidence>
<dbReference type="InterPro" id="IPR052509">
    <property type="entry name" value="Metal_resp_DNA-bind_regulator"/>
</dbReference>
<sequence length="190" mass="22521">MYELYVLGELMDQAMHGYLLHTILNRIVGPMRKISWGVLYPLIRRLESEGFIEQVPDEEPSRGGGKKKKTYGITADGKRQFFRLMEEPIEYTADYELNFQIKMANFDHIDDEIKLIILYQYKDYLRYVRRHIEDNKTHILDSKGIPKSERPNLLNIIDQRLVHIAVDEMWVEKQMKQVKQTMGVTNDDNK</sequence>
<accession>A0ABV9GQ06</accession>
<keyword evidence="3" id="KW-1185">Reference proteome</keyword>
<dbReference type="InterPro" id="IPR036390">
    <property type="entry name" value="WH_DNA-bd_sf"/>
</dbReference>
<dbReference type="SUPFAM" id="SSF46785">
    <property type="entry name" value="Winged helix' DNA-binding domain"/>
    <property type="match status" value="1"/>
</dbReference>
<dbReference type="InterPro" id="IPR005149">
    <property type="entry name" value="Tscrpt_reg_PadR_N"/>
</dbReference>
<dbReference type="PANTHER" id="PTHR33169">
    <property type="entry name" value="PADR-FAMILY TRANSCRIPTIONAL REGULATOR"/>
    <property type="match status" value="1"/>
</dbReference>
<evidence type="ECO:0000313" key="2">
    <source>
        <dbReference type="EMBL" id="MFC4618730.1"/>
    </source>
</evidence>
<proteinExistence type="predicted"/>
<evidence type="ECO:0000259" key="1">
    <source>
        <dbReference type="Pfam" id="PF03551"/>
    </source>
</evidence>
<organism evidence="2 3">
    <name type="scientific">Camelliibacillus cellulosilyticus</name>
    <dbReference type="NCBI Taxonomy" id="2174486"/>
    <lineage>
        <taxon>Bacteria</taxon>
        <taxon>Bacillati</taxon>
        <taxon>Bacillota</taxon>
        <taxon>Bacilli</taxon>
        <taxon>Bacillales</taxon>
        <taxon>Sporolactobacillaceae</taxon>
        <taxon>Camelliibacillus</taxon>
    </lineage>
</organism>
<comment type="caution">
    <text evidence="2">The sequence shown here is derived from an EMBL/GenBank/DDBJ whole genome shotgun (WGS) entry which is preliminary data.</text>
</comment>